<evidence type="ECO:0000313" key="2">
    <source>
        <dbReference type="EMBL" id="GAJ05627.1"/>
    </source>
</evidence>
<accession>X1UPU2</accession>
<name>X1UPU2_9ZZZZ</name>
<feature type="non-terminal residue" evidence="2">
    <location>
        <position position="1"/>
    </location>
</feature>
<reference evidence="2" key="1">
    <citation type="journal article" date="2014" name="Front. Microbiol.">
        <title>High frequency of phylogenetically diverse reductive dehalogenase-homologous genes in deep subseafloor sedimentary metagenomes.</title>
        <authorList>
            <person name="Kawai M."/>
            <person name="Futagami T."/>
            <person name="Toyoda A."/>
            <person name="Takaki Y."/>
            <person name="Nishi S."/>
            <person name="Hori S."/>
            <person name="Arai W."/>
            <person name="Tsubouchi T."/>
            <person name="Morono Y."/>
            <person name="Uchiyama I."/>
            <person name="Ito T."/>
            <person name="Fujiyama A."/>
            <person name="Inagaki F."/>
            <person name="Takami H."/>
        </authorList>
    </citation>
    <scope>NUCLEOTIDE SEQUENCE</scope>
    <source>
        <strain evidence="2">Expedition CK06-06</strain>
    </source>
</reference>
<protein>
    <submittedName>
        <fullName evidence="2">Uncharacterized protein</fullName>
    </submittedName>
</protein>
<dbReference type="AlphaFoldDB" id="X1UPU2"/>
<dbReference type="EMBL" id="BARW01029089">
    <property type="protein sequence ID" value="GAJ05627.1"/>
    <property type="molecule type" value="Genomic_DNA"/>
</dbReference>
<gene>
    <name evidence="2" type="ORF">S12H4_46821</name>
</gene>
<evidence type="ECO:0000256" key="1">
    <source>
        <dbReference type="SAM" id="MobiDB-lite"/>
    </source>
</evidence>
<sequence>IPHHVSYDPEVIQTICRSCHGKAHASENAPKKPEGFRYPPSPQVKITIDASTRDDLRALKKGGETFDNVLRRLIKTEVVAKLELGDLLQELLDIEEEG</sequence>
<feature type="region of interest" description="Disordered" evidence="1">
    <location>
        <begin position="23"/>
        <end position="42"/>
    </location>
</feature>
<proteinExistence type="predicted"/>
<comment type="caution">
    <text evidence="2">The sequence shown here is derived from an EMBL/GenBank/DDBJ whole genome shotgun (WGS) entry which is preliminary data.</text>
</comment>
<organism evidence="2">
    <name type="scientific">marine sediment metagenome</name>
    <dbReference type="NCBI Taxonomy" id="412755"/>
    <lineage>
        <taxon>unclassified sequences</taxon>
        <taxon>metagenomes</taxon>
        <taxon>ecological metagenomes</taxon>
    </lineage>
</organism>